<keyword evidence="3" id="KW-1185">Reference proteome</keyword>
<evidence type="ECO:0000256" key="1">
    <source>
        <dbReference type="SAM" id="Phobius"/>
    </source>
</evidence>
<sequence>MKHKYKLIFPIVILFIVAIAVTVWPNQVALTVTDGKTGRLIYVSPIEIEERFAIQFIHSIHKTPVYEEYYIDSELHMVLDQVTYESLGVGNPSAAEPGQTFMIEDGKYKISNINRKLPHLDLAIAPGVANHQLGIRDNWIPMTRLNPPGNWARLETKKVSFLTLWKGA</sequence>
<organism evidence="2 3">
    <name type="scientific">Ammoniphilus oxalaticus</name>
    <dbReference type="NCBI Taxonomy" id="66863"/>
    <lineage>
        <taxon>Bacteria</taxon>
        <taxon>Bacillati</taxon>
        <taxon>Bacillota</taxon>
        <taxon>Bacilli</taxon>
        <taxon>Bacillales</taxon>
        <taxon>Paenibacillaceae</taxon>
        <taxon>Aneurinibacillus group</taxon>
        <taxon>Ammoniphilus</taxon>
    </lineage>
</organism>
<dbReference type="Proteomes" id="UP000284219">
    <property type="component" value="Unassembled WGS sequence"/>
</dbReference>
<feature type="transmembrane region" description="Helical" evidence="1">
    <location>
        <begin position="7"/>
        <end position="24"/>
    </location>
</feature>
<name>A0A419SR81_9BACL</name>
<protein>
    <recommendedName>
        <fullName evidence="4">RocC</fullName>
    </recommendedName>
</protein>
<keyword evidence="1" id="KW-1133">Transmembrane helix</keyword>
<dbReference type="RefSeq" id="WP_120187824.1">
    <property type="nucleotide sequence ID" value="NZ_MCHY01000001.1"/>
</dbReference>
<keyword evidence="1" id="KW-0812">Transmembrane</keyword>
<dbReference type="AlphaFoldDB" id="A0A419SR81"/>
<proteinExistence type="predicted"/>
<gene>
    <name evidence="2" type="ORF">BEP19_00055</name>
</gene>
<reference evidence="2 3" key="1">
    <citation type="submission" date="2016-08" db="EMBL/GenBank/DDBJ databases">
        <title>Novel Firmicute Genomes.</title>
        <authorList>
            <person name="Poppleton D.I."/>
            <person name="Gribaldo S."/>
        </authorList>
    </citation>
    <scope>NUCLEOTIDE SEQUENCE [LARGE SCALE GENOMIC DNA]</scope>
    <source>
        <strain evidence="2 3">RAOx-1</strain>
    </source>
</reference>
<comment type="caution">
    <text evidence="2">The sequence shown here is derived from an EMBL/GenBank/DDBJ whole genome shotgun (WGS) entry which is preliminary data.</text>
</comment>
<keyword evidence="1" id="KW-0472">Membrane</keyword>
<accession>A0A419SR81</accession>
<dbReference type="Pfam" id="PF08905">
    <property type="entry name" value="DUF1850"/>
    <property type="match status" value="1"/>
</dbReference>
<evidence type="ECO:0008006" key="4">
    <source>
        <dbReference type="Google" id="ProtNLM"/>
    </source>
</evidence>
<evidence type="ECO:0000313" key="2">
    <source>
        <dbReference type="EMBL" id="RKD27005.1"/>
    </source>
</evidence>
<dbReference type="OrthoDB" id="4304at2"/>
<dbReference type="InterPro" id="IPR015001">
    <property type="entry name" value="DUF1850"/>
</dbReference>
<evidence type="ECO:0000313" key="3">
    <source>
        <dbReference type="Proteomes" id="UP000284219"/>
    </source>
</evidence>
<dbReference type="EMBL" id="MCHY01000001">
    <property type="protein sequence ID" value="RKD27005.1"/>
    <property type="molecule type" value="Genomic_DNA"/>
</dbReference>